<dbReference type="Gene3D" id="3.30.910.20">
    <property type="entry name" value="Skp domain"/>
    <property type="match status" value="1"/>
</dbReference>
<keyword evidence="1 4" id="KW-0732">Signal</keyword>
<dbReference type="PANTHER" id="PTHR35089">
    <property type="entry name" value="CHAPERONE PROTEIN SKP"/>
    <property type="match status" value="1"/>
</dbReference>
<accession>A0ABY6DIY7</accession>
<organism evidence="5 6">
    <name type="scientific">Chitiniphilus purpureus</name>
    <dbReference type="NCBI Taxonomy" id="2981137"/>
    <lineage>
        <taxon>Bacteria</taxon>
        <taxon>Pseudomonadati</taxon>
        <taxon>Pseudomonadota</taxon>
        <taxon>Betaproteobacteria</taxon>
        <taxon>Neisseriales</taxon>
        <taxon>Chitinibacteraceae</taxon>
        <taxon>Chitiniphilus</taxon>
    </lineage>
</organism>
<evidence type="ECO:0000256" key="3">
    <source>
        <dbReference type="SAM" id="Coils"/>
    </source>
</evidence>
<evidence type="ECO:0000256" key="2">
    <source>
        <dbReference type="PIRNR" id="PIRNR002094"/>
    </source>
</evidence>
<keyword evidence="3" id="KW-0175">Coiled coil</keyword>
<dbReference type="InterPro" id="IPR005632">
    <property type="entry name" value="Chaperone_Skp"/>
</dbReference>
<feature type="signal peptide" evidence="4">
    <location>
        <begin position="1"/>
        <end position="22"/>
    </location>
</feature>
<sequence length="163" mass="18717">MKHCIASMIGVLLMMVSAVASAELKIGVVDTERILRESAPAIRATKRLEKEFEVRRQELQKVSAQGKALQQGMEKNSLPELERKARERELVRLNQDFLRMQRELNEDLNARRNEELAGLQERVNNAIQQIANGEKYDLILQEAAWRNPKIDITDKVLKLLADK</sequence>
<dbReference type="PANTHER" id="PTHR35089:SF1">
    <property type="entry name" value="CHAPERONE PROTEIN SKP"/>
    <property type="match status" value="1"/>
</dbReference>
<dbReference type="PIRSF" id="PIRSF002094">
    <property type="entry name" value="OMP26_Skp"/>
    <property type="match status" value="1"/>
</dbReference>
<dbReference type="InterPro" id="IPR024930">
    <property type="entry name" value="Skp_dom_sf"/>
</dbReference>
<gene>
    <name evidence="5" type="ORF">N8I74_13410</name>
</gene>
<comment type="similarity">
    <text evidence="2">Belongs to the skp family.</text>
</comment>
<proteinExistence type="inferred from homology"/>
<evidence type="ECO:0000256" key="4">
    <source>
        <dbReference type="SAM" id="SignalP"/>
    </source>
</evidence>
<dbReference type="RefSeq" id="WP_263123608.1">
    <property type="nucleotide sequence ID" value="NZ_CP106753.1"/>
</dbReference>
<protein>
    <submittedName>
        <fullName evidence="5">OmpH family outer membrane protein</fullName>
    </submittedName>
</protein>
<dbReference type="SUPFAM" id="SSF111384">
    <property type="entry name" value="OmpH-like"/>
    <property type="match status" value="1"/>
</dbReference>
<reference evidence="5" key="1">
    <citation type="submission" date="2022-10" db="EMBL/GenBank/DDBJ databases">
        <title>Chitiniphilus purpureus sp. nov., a novel chitin-degrading bacterium isolated from crawfish pond sediment.</title>
        <authorList>
            <person name="Li K."/>
        </authorList>
    </citation>
    <scope>NUCLEOTIDE SEQUENCE</scope>
    <source>
        <strain evidence="5">CD1</strain>
    </source>
</reference>
<dbReference type="Pfam" id="PF03938">
    <property type="entry name" value="OmpH"/>
    <property type="match status" value="1"/>
</dbReference>
<dbReference type="SMART" id="SM00935">
    <property type="entry name" value="OmpH"/>
    <property type="match status" value="1"/>
</dbReference>
<evidence type="ECO:0000256" key="1">
    <source>
        <dbReference type="ARBA" id="ARBA00022729"/>
    </source>
</evidence>
<name>A0ABY6DIY7_9NEIS</name>
<evidence type="ECO:0000313" key="5">
    <source>
        <dbReference type="EMBL" id="UXY14309.1"/>
    </source>
</evidence>
<dbReference type="Proteomes" id="UP001061302">
    <property type="component" value="Chromosome"/>
</dbReference>
<feature type="coiled-coil region" evidence="3">
    <location>
        <begin position="83"/>
        <end position="129"/>
    </location>
</feature>
<keyword evidence="6" id="KW-1185">Reference proteome</keyword>
<evidence type="ECO:0000313" key="6">
    <source>
        <dbReference type="Proteomes" id="UP001061302"/>
    </source>
</evidence>
<feature type="chain" id="PRO_5047194370" evidence="4">
    <location>
        <begin position="23"/>
        <end position="163"/>
    </location>
</feature>
<dbReference type="EMBL" id="CP106753">
    <property type="protein sequence ID" value="UXY14309.1"/>
    <property type="molecule type" value="Genomic_DNA"/>
</dbReference>